<feature type="region of interest" description="Disordered" evidence="1">
    <location>
        <begin position="93"/>
        <end position="120"/>
    </location>
</feature>
<accession>A0ABY7BV51</accession>
<evidence type="ECO:0000313" key="3">
    <source>
        <dbReference type="EMBL" id="WAP67679.1"/>
    </source>
</evidence>
<sequence length="147" mass="14262">MRLTSSALVSAALGATALGSVALLPATVFAQSVRTAQISGTTSTTGGVAGVPSAGSSDATQLRATQGSSTIDSTNVDALARSGNVGTTAVDTLGTSSDPMNSNYSAQFSPVQSAAPRLPSPKVGIDLEAIRRGLAAAPSGTPDGAGN</sequence>
<dbReference type="Proteomes" id="UP001164020">
    <property type="component" value="Chromosome"/>
</dbReference>
<dbReference type="RefSeq" id="WP_268880143.1">
    <property type="nucleotide sequence ID" value="NZ_CP114029.1"/>
</dbReference>
<feature type="signal peptide" evidence="2">
    <location>
        <begin position="1"/>
        <end position="30"/>
    </location>
</feature>
<evidence type="ECO:0000256" key="1">
    <source>
        <dbReference type="SAM" id="MobiDB-lite"/>
    </source>
</evidence>
<feature type="region of interest" description="Disordered" evidence="1">
    <location>
        <begin position="40"/>
        <end position="70"/>
    </location>
</feature>
<feature type="compositionally biased region" description="Polar residues" evidence="1">
    <location>
        <begin position="93"/>
        <end position="112"/>
    </location>
</feature>
<feature type="compositionally biased region" description="Low complexity" evidence="1">
    <location>
        <begin position="40"/>
        <end position="57"/>
    </location>
</feature>
<dbReference type="EMBL" id="CP114029">
    <property type="protein sequence ID" value="WAP67679.1"/>
    <property type="molecule type" value="Genomic_DNA"/>
</dbReference>
<name>A0ABY7BV51_9HYPH</name>
<organism evidence="3 4">
    <name type="scientific">Jiella pelagia</name>
    <dbReference type="NCBI Taxonomy" id="2986949"/>
    <lineage>
        <taxon>Bacteria</taxon>
        <taxon>Pseudomonadati</taxon>
        <taxon>Pseudomonadota</taxon>
        <taxon>Alphaproteobacteria</taxon>
        <taxon>Hyphomicrobiales</taxon>
        <taxon>Aurantimonadaceae</taxon>
        <taxon>Jiella</taxon>
    </lineage>
</organism>
<reference evidence="3" key="1">
    <citation type="submission" date="2022-12" db="EMBL/GenBank/DDBJ databases">
        <title>Jiella pelagia sp. nov., isolated from phosphonate enriched culture of Northwest Pacific surface seawater.</title>
        <authorList>
            <person name="Shin D.Y."/>
            <person name="Hwang C.Y."/>
        </authorList>
    </citation>
    <scope>NUCLEOTIDE SEQUENCE</scope>
    <source>
        <strain evidence="3">HL-NP1</strain>
    </source>
</reference>
<evidence type="ECO:0000256" key="2">
    <source>
        <dbReference type="SAM" id="SignalP"/>
    </source>
</evidence>
<keyword evidence="2" id="KW-0732">Signal</keyword>
<keyword evidence="4" id="KW-1185">Reference proteome</keyword>
<feature type="compositionally biased region" description="Polar residues" evidence="1">
    <location>
        <begin position="58"/>
        <end position="70"/>
    </location>
</feature>
<gene>
    <name evidence="3" type="ORF">OH818_19665</name>
</gene>
<evidence type="ECO:0000313" key="4">
    <source>
        <dbReference type="Proteomes" id="UP001164020"/>
    </source>
</evidence>
<feature type="chain" id="PRO_5045307534" evidence="2">
    <location>
        <begin position="31"/>
        <end position="147"/>
    </location>
</feature>
<protein>
    <submittedName>
        <fullName evidence="3">Uncharacterized protein</fullName>
    </submittedName>
</protein>
<proteinExistence type="predicted"/>